<dbReference type="Gene3D" id="2.60.120.260">
    <property type="entry name" value="Galactose-binding domain-like"/>
    <property type="match status" value="2"/>
</dbReference>
<gene>
    <name evidence="3" type="ORF">PLOB_00045450</name>
</gene>
<dbReference type="PROSITE" id="PS50097">
    <property type="entry name" value="BTB"/>
    <property type="match status" value="1"/>
</dbReference>
<dbReference type="PANTHER" id="PTHR46306:SF1">
    <property type="entry name" value="BTB_POZ DOMAIN-CONTAINING PROTEIN 9"/>
    <property type="match status" value="1"/>
</dbReference>
<dbReference type="InterPro" id="IPR011333">
    <property type="entry name" value="SKP1/BTB/POZ_sf"/>
</dbReference>
<dbReference type="InterPro" id="IPR000210">
    <property type="entry name" value="BTB/POZ_dom"/>
</dbReference>
<evidence type="ECO:0000313" key="3">
    <source>
        <dbReference type="EMBL" id="CAH3040805.1"/>
    </source>
</evidence>
<reference evidence="3 4" key="1">
    <citation type="submission" date="2022-05" db="EMBL/GenBank/DDBJ databases">
        <authorList>
            <consortium name="Genoscope - CEA"/>
            <person name="William W."/>
        </authorList>
    </citation>
    <scope>NUCLEOTIDE SEQUENCE [LARGE SCALE GENOMIC DNA]</scope>
</reference>
<organism evidence="3 4">
    <name type="scientific">Porites lobata</name>
    <dbReference type="NCBI Taxonomy" id="104759"/>
    <lineage>
        <taxon>Eukaryota</taxon>
        <taxon>Metazoa</taxon>
        <taxon>Cnidaria</taxon>
        <taxon>Anthozoa</taxon>
        <taxon>Hexacorallia</taxon>
        <taxon>Scleractinia</taxon>
        <taxon>Fungiina</taxon>
        <taxon>Poritidae</taxon>
        <taxon>Porites</taxon>
    </lineage>
</organism>
<dbReference type="Gene3D" id="1.25.40.420">
    <property type="match status" value="1"/>
</dbReference>
<dbReference type="SUPFAM" id="SSF49785">
    <property type="entry name" value="Galactose-binding domain-like"/>
    <property type="match status" value="2"/>
</dbReference>
<feature type="domain" description="BTB" evidence="2">
    <location>
        <begin position="39"/>
        <end position="107"/>
    </location>
</feature>
<dbReference type="Pfam" id="PF07707">
    <property type="entry name" value="BACK"/>
    <property type="match status" value="1"/>
</dbReference>
<dbReference type="SMART" id="SM00225">
    <property type="entry name" value="BTB"/>
    <property type="match status" value="1"/>
</dbReference>
<dbReference type="Proteomes" id="UP001159405">
    <property type="component" value="Unassembled WGS sequence"/>
</dbReference>
<dbReference type="InterPro" id="IPR034091">
    <property type="entry name" value="BTBD9_BACK-like_dom"/>
</dbReference>
<evidence type="ECO:0000256" key="1">
    <source>
        <dbReference type="SAM" id="MobiDB-lite"/>
    </source>
</evidence>
<protein>
    <recommendedName>
        <fullName evidence="2">BTB domain-containing protein</fullName>
    </recommendedName>
</protein>
<dbReference type="InterPro" id="IPR008979">
    <property type="entry name" value="Galactose-bd-like_sf"/>
</dbReference>
<dbReference type="InterPro" id="IPR011705">
    <property type="entry name" value="BACK"/>
</dbReference>
<proteinExistence type="predicted"/>
<dbReference type="Gene3D" id="3.30.710.10">
    <property type="entry name" value="Potassium Channel Kv1.1, Chain A"/>
    <property type="match status" value="1"/>
</dbReference>
<evidence type="ECO:0000313" key="4">
    <source>
        <dbReference type="Proteomes" id="UP001159405"/>
    </source>
</evidence>
<feature type="region of interest" description="Disordered" evidence="1">
    <location>
        <begin position="583"/>
        <end position="607"/>
    </location>
</feature>
<comment type="caution">
    <text evidence="3">The sequence shown here is derived from an EMBL/GenBank/DDBJ whole genome shotgun (WGS) entry which is preliminary data.</text>
</comment>
<dbReference type="SMART" id="SM00875">
    <property type="entry name" value="BACK"/>
    <property type="match status" value="1"/>
</dbReference>
<dbReference type="CDD" id="cd18287">
    <property type="entry name" value="BTB_POZ_BTBD9"/>
    <property type="match status" value="1"/>
</dbReference>
<evidence type="ECO:0000259" key="2">
    <source>
        <dbReference type="PROSITE" id="PS50097"/>
    </source>
</evidence>
<dbReference type="EMBL" id="CALNXK010000008">
    <property type="protein sequence ID" value="CAH3040805.1"/>
    <property type="molecule type" value="Genomic_DNA"/>
</dbReference>
<sequence>MGDSPDIRLGNLHIAAGEIDHVELLSSQTSALYRSQEFTDVTFVVEGSKFFAHRVILAARSEYFRALLYGGMRETNPEAQIEIKDTTAPAFNALLKYVYTGKVYLGEFKEETVLELLSLAHKYGFLALESALQGYLKATLSIRNVCFVFDTALLYQMTDLGTTCLSFLDRNAVEVLSTDGFSCLTKSGLVEIIKRDSFCAPENQIFRAVREWVESAEGIAEADLRDILDKVRLPLISLHDLFDIVRPSELFSADAILDAIRIKTESRVNEMNFRGHLVPEENIATSRHGAEVIEGEMRECLLDGDTTHFDLDRGFTRHLIVDGDRGICIDLGRPSIINTIKMLLWNKDQRSYSYYIEVSMDNSDWIRVIDYSKYFCRSWQTLHFKPRVVRQVTRLTLMQYARYIRVYGVHNTVNKVFHLVHFECLYSNTTCELGADGVIVPSENVALPSLGASVIEGVSRSRNALLNGEVGNYDWNIGYTCHQLGSGAIVVQLPQPYIIGSMRLLLWDLDERRYSYYIEVSCDQQSWVRVVDKTKEECRSWQYLTFDARPVVFVRIVGVDNTANEVFHCVHFECPANQKEPSICGSDRTDSSEQSVMSADTTISSIM</sequence>
<feature type="compositionally biased region" description="Polar residues" evidence="1">
    <location>
        <begin position="592"/>
        <end position="607"/>
    </location>
</feature>
<name>A0ABN8N713_9CNID</name>
<dbReference type="SUPFAM" id="SSF54695">
    <property type="entry name" value="POZ domain"/>
    <property type="match status" value="1"/>
</dbReference>
<dbReference type="PANTHER" id="PTHR46306">
    <property type="entry name" value="BTB/POZ DOMAIN-CONTAINING PROTEIN 9"/>
    <property type="match status" value="1"/>
</dbReference>
<dbReference type="Pfam" id="PF00651">
    <property type="entry name" value="BTB"/>
    <property type="match status" value="1"/>
</dbReference>
<dbReference type="CDD" id="cd14822">
    <property type="entry name" value="BACK_BTBD9"/>
    <property type="match status" value="1"/>
</dbReference>
<accession>A0ABN8N713</accession>
<keyword evidence="4" id="KW-1185">Reference proteome</keyword>
<dbReference type="InterPro" id="IPR052407">
    <property type="entry name" value="BTB_POZ_domain_cont_9"/>
</dbReference>